<feature type="signal peptide" evidence="6">
    <location>
        <begin position="1"/>
        <end position="23"/>
    </location>
</feature>
<evidence type="ECO:0000256" key="1">
    <source>
        <dbReference type="ARBA" id="ARBA00005406"/>
    </source>
</evidence>
<dbReference type="OMA" id="RCYEYIR"/>
<dbReference type="SUPFAM" id="SSF52309">
    <property type="entry name" value="N-(deoxy)ribosyltransferase-like"/>
    <property type="match status" value="1"/>
</dbReference>
<dbReference type="GO" id="GO:0016740">
    <property type="term" value="F:transferase activity"/>
    <property type="evidence" value="ECO:0007669"/>
    <property type="project" value="UniProtKB-KW"/>
</dbReference>
<dbReference type="InterPro" id="IPR003193">
    <property type="entry name" value="ADP-ribosyl_cyclase"/>
</dbReference>
<dbReference type="EnsemblMetazoa" id="XM_038194018.1">
    <property type="protein sequence ID" value="XP_038049946.1"/>
    <property type="gene ID" value="LOC119723400"/>
</dbReference>
<dbReference type="GO" id="GO:0061809">
    <property type="term" value="F:NAD+ nucleosidase activity, cyclic ADP-ribose generating"/>
    <property type="evidence" value="ECO:0007669"/>
    <property type="project" value="InterPro"/>
</dbReference>
<reference evidence="7" key="1">
    <citation type="submission" date="2022-11" db="UniProtKB">
        <authorList>
            <consortium name="EnsemblMetazoa"/>
        </authorList>
    </citation>
    <scope>IDENTIFICATION</scope>
</reference>
<dbReference type="Gene3D" id="1.20.82.10">
    <property type="entry name" value="ADP Ribosyl Cyclase, Chain A, domain 1"/>
    <property type="match status" value="1"/>
</dbReference>
<evidence type="ECO:0000256" key="3">
    <source>
        <dbReference type="ARBA" id="ARBA00022801"/>
    </source>
</evidence>
<keyword evidence="6" id="KW-0732">Signal</keyword>
<evidence type="ECO:0000313" key="7">
    <source>
        <dbReference type="EnsemblMetazoa" id="XP_038049946.1"/>
    </source>
</evidence>
<protein>
    <recommendedName>
        <fullName evidence="9">ADP-ribosyl cyclase/cyclic ADP-ribose hydrolase</fullName>
    </recommendedName>
</protein>
<keyword evidence="5" id="KW-1015">Disulfide bond</keyword>
<feature type="chain" id="PRO_5038054155" description="ADP-ribosyl cyclase/cyclic ADP-ribose hydrolase" evidence="6">
    <location>
        <begin position="24"/>
        <end position="317"/>
    </location>
</feature>
<dbReference type="RefSeq" id="XP_038049946.1">
    <property type="nucleotide sequence ID" value="XM_038194018.1"/>
</dbReference>
<accession>A0A913ZFW7</accession>
<dbReference type="Pfam" id="PF02267">
    <property type="entry name" value="Rib_hydrolayse"/>
    <property type="match status" value="1"/>
</dbReference>
<dbReference type="CDD" id="cd04759">
    <property type="entry name" value="Rib_hydrolase"/>
    <property type="match status" value="1"/>
</dbReference>
<keyword evidence="2" id="KW-0808">Transferase</keyword>
<keyword evidence="4" id="KW-0520">NAD</keyword>
<evidence type="ECO:0008006" key="9">
    <source>
        <dbReference type="Google" id="ProtNLM"/>
    </source>
</evidence>
<organism evidence="7 8">
    <name type="scientific">Patiria miniata</name>
    <name type="common">Bat star</name>
    <name type="synonym">Asterina miniata</name>
    <dbReference type="NCBI Taxonomy" id="46514"/>
    <lineage>
        <taxon>Eukaryota</taxon>
        <taxon>Metazoa</taxon>
        <taxon>Echinodermata</taxon>
        <taxon>Eleutherozoa</taxon>
        <taxon>Asterozoa</taxon>
        <taxon>Asteroidea</taxon>
        <taxon>Valvatacea</taxon>
        <taxon>Valvatida</taxon>
        <taxon>Asterinidae</taxon>
        <taxon>Patiria</taxon>
    </lineage>
</organism>
<keyword evidence="8" id="KW-1185">Reference proteome</keyword>
<comment type="similarity">
    <text evidence="1">Belongs to the ADP-ribosyl cyclase family.</text>
</comment>
<keyword evidence="3" id="KW-0378">Hydrolase</keyword>
<dbReference type="GO" id="GO:0005886">
    <property type="term" value="C:plasma membrane"/>
    <property type="evidence" value="ECO:0007669"/>
    <property type="project" value="TreeGrafter"/>
</dbReference>
<dbReference type="Gene3D" id="3.40.50.720">
    <property type="entry name" value="NAD(P)-binding Rossmann-like Domain"/>
    <property type="match status" value="1"/>
</dbReference>
<proteinExistence type="inferred from homology"/>
<evidence type="ECO:0000256" key="2">
    <source>
        <dbReference type="ARBA" id="ARBA00022679"/>
    </source>
</evidence>
<name>A0A913ZFW7_PATMI</name>
<dbReference type="GO" id="GO:0016849">
    <property type="term" value="F:phosphorus-oxygen lyase activity"/>
    <property type="evidence" value="ECO:0007669"/>
    <property type="project" value="TreeGrafter"/>
</dbReference>
<dbReference type="GeneID" id="119723400"/>
<evidence type="ECO:0000313" key="8">
    <source>
        <dbReference type="Proteomes" id="UP000887568"/>
    </source>
</evidence>
<evidence type="ECO:0000256" key="6">
    <source>
        <dbReference type="SAM" id="SignalP"/>
    </source>
</evidence>
<dbReference type="Proteomes" id="UP000887568">
    <property type="component" value="Unplaced"/>
</dbReference>
<evidence type="ECO:0000256" key="5">
    <source>
        <dbReference type="ARBA" id="ARBA00023157"/>
    </source>
</evidence>
<sequence length="317" mass="35316">MTKAGVVFVVLIVAITVKFRVSAEFTGPPGTDRDLEAIFKGRCAEYRTGRVNPHVQAAELKTKNCTLLWELFYNAFVYRDACNVTMEDYKEFVEEAAVEIPANRAVYWDGWDVYPVARSYANEARRASTLEFMMMGYMINGLVFCGQTEDPGINYEVCPGTDECDFAKGSVDAFWAAASIYFGSNGNGNVKFMVNSNRPGGAFQLENSYFAEFELKNMNSSKVSRVDIYIVTLIGEEPGDNCDSQSIKTLKSKLTERGINYRCVDQPDEVLHILCADNPTTDACAFSSSAVRLHPSNKIQLAALPFIYAAMFKSFQV</sequence>
<dbReference type="PANTHER" id="PTHR10912:SF7">
    <property type="entry name" value="ADP-RIBOSYL CYCLASE_CYCLIC ADP-RIBOSE HYDROLASE"/>
    <property type="match status" value="1"/>
</dbReference>
<dbReference type="PANTHER" id="PTHR10912">
    <property type="entry name" value="ADP-RIBOSYL CYCLASE"/>
    <property type="match status" value="1"/>
</dbReference>
<dbReference type="OrthoDB" id="9944984at2759"/>
<evidence type="ECO:0000256" key="4">
    <source>
        <dbReference type="ARBA" id="ARBA00023027"/>
    </source>
</evidence>
<dbReference type="AlphaFoldDB" id="A0A913ZFW7"/>